<dbReference type="GO" id="GO:0016787">
    <property type="term" value="F:hydrolase activity"/>
    <property type="evidence" value="ECO:0007669"/>
    <property type="project" value="UniProtKB-KW"/>
</dbReference>
<comment type="similarity">
    <text evidence="7 8">Belongs to the PINc/VapC protein family.</text>
</comment>
<organism evidence="10 11">
    <name type="scientific">Ilyomonas limi</name>
    <dbReference type="NCBI Taxonomy" id="2575867"/>
    <lineage>
        <taxon>Bacteria</taxon>
        <taxon>Pseudomonadati</taxon>
        <taxon>Bacteroidota</taxon>
        <taxon>Chitinophagia</taxon>
        <taxon>Chitinophagales</taxon>
        <taxon>Chitinophagaceae</taxon>
        <taxon>Ilyomonas</taxon>
    </lineage>
</organism>
<evidence type="ECO:0000256" key="6">
    <source>
        <dbReference type="ARBA" id="ARBA00022842"/>
    </source>
</evidence>
<accession>A0A4U3KPS7</accession>
<dbReference type="GO" id="GO:0090729">
    <property type="term" value="F:toxin activity"/>
    <property type="evidence" value="ECO:0007669"/>
    <property type="project" value="UniProtKB-KW"/>
</dbReference>
<evidence type="ECO:0000256" key="3">
    <source>
        <dbReference type="ARBA" id="ARBA00022722"/>
    </source>
</evidence>
<dbReference type="GO" id="GO:0000287">
    <property type="term" value="F:magnesium ion binding"/>
    <property type="evidence" value="ECO:0007669"/>
    <property type="project" value="UniProtKB-UniRule"/>
</dbReference>
<feature type="binding site" evidence="8">
    <location>
        <position position="97"/>
    </location>
    <ligand>
        <name>Mg(2+)</name>
        <dbReference type="ChEBI" id="CHEBI:18420"/>
    </ligand>
</feature>
<evidence type="ECO:0000256" key="4">
    <source>
        <dbReference type="ARBA" id="ARBA00022723"/>
    </source>
</evidence>
<comment type="caution">
    <text evidence="10">The sequence shown here is derived from an EMBL/GenBank/DDBJ whole genome shotgun (WGS) entry which is preliminary data.</text>
</comment>
<dbReference type="Gene3D" id="3.40.50.1010">
    <property type="entry name" value="5'-nuclease"/>
    <property type="match status" value="1"/>
</dbReference>
<evidence type="ECO:0000256" key="8">
    <source>
        <dbReference type="HAMAP-Rule" id="MF_00265"/>
    </source>
</evidence>
<dbReference type="EMBL" id="SZQL01000047">
    <property type="protein sequence ID" value="TKK64091.1"/>
    <property type="molecule type" value="Genomic_DNA"/>
</dbReference>
<feature type="binding site" evidence="8">
    <location>
        <position position="9"/>
    </location>
    <ligand>
        <name>Mg(2+)</name>
        <dbReference type="ChEBI" id="CHEBI:18420"/>
    </ligand>
</feature>
<dbReference type="InterPro" id="IPR022907">
    <property type="entry name" value="VapC_family"/>
</dbReference>
<keyword evidence="6 8" id="KW-0460">Magnesium</keyword>
<dbReference type="InterPro" id="IPR029060">
    <property type="entry name" value="PIN-like_dom_sf"/>
</dbReference>
<evidence type="ECO:0000256" key="7">
    <source>
        <dbReference type="ARBA" id="ARBA00038093"/>
    </source>
</evidence>
<dbReference type="EC" id="3.1.-.-" evidence="8"/>
<sequence>MADKIILIDTSVLIDYFRKTDKENAALVAIVKQGYTYCISSVTEYEIYRGALLGQIAFWDNLLLKVEVLPFDKTASRIAVDINSELKRKRKQIEIADLFIAATAVANGLKLATLNKKHFDRIEALTLMN</sequence>
<feature type="domain" description="PIN" evidence="9">
    <location>
        <begin position="6"/>
        <end position="123"/>
    </location>
</feature>
<gene>
    <name evidence="8" type="primary">vapC</name>
    <name evidence="10" type="ORF">FC093_23340</name>
</gene>
<dbReference type="AlphaFoldDB" id="A0A4U3KPS7"/>
<evidence type="ECO:0000256" key="5">
    <source>
        <dbReference type="ARBA" id="ARBA00022801"/>
    </source>
</evidence>
<keyword evidence="4 8" id="KW-0479">Metal-binding</keyword>
<proteinExistence type="inferred from homology"/>
<dbReference type="Proteomes" id="UP000305848">
    <property type="component" value="Unassembled WGS sequence"/>
</dbReference>
<evidence type="ECO:0000313" key="11">
    <source>
        <dbReference type="Proteomes" id="UP000305848"/>
    </source>
</evidence>
<dbReference type="RefSeq" id="WP_137264239.1">
    <property type="nucleotide sequence ID" value="NZ_SZQL01000047.1"/>
</dbReference>
<dbReference type="HAMAP" id="MF_00265">
    <property type="entry name" value="VapC_Nob1"/>
    <property type="match status" value="1"/>
</dbReference>
<keyword evidence="11" id="KW-1185">Reference proteome</keyword>
<dbReference type="SUPFAM" id="SSF88723">
    <property type="entry name" value="PIN domain-like"/>
    <property type="match status" value="1"/>
</dbReference>
<name>A0A4U3KPS7_9BACT</name>
<comment type="function">
    <text evidence="8">Toxic component of a toxin-antitoxin (TA) system. An RNase.</text>
</comment>
<dbReference type="CDD" id="cd09881">
    <property type="entry name" value="PIN_VapC4-5_FitB-like"/>
    <property type="match status" value="1"/>
</dbReference>
<dbReference type="Pfam" id="PF01850">
    <property type="entry name" value="PIN"/>
    <property type="match status" value="1"/>
</dbReference>
<dbReference type="GO" id="GO:0004540">
    <property type="term" value="F:RNA nuclease activity"/>
    <property type="evidence" value="ECO:0007669"/>
    <property type="project" value="InterPro"/>
</dbReference>
<dbReference type="OrthoDB" id="9804823at2"/>
<protein>
    <recommendedName>
        <fullName evidence="8">Ribonuclease VapC</fullName>
        <shortName evidence="8">RNase VapC</shortName>
        <ecNumber evidence="8">3.1.-.-</ecNumber>
    </recommendedName>
    <alternativeName>
        <fullName evidence="8">Toxin VapC</fullName>
    </alternativeName>
</protein>
<keyword evidence="3 8" id="KW-0540">Nuclease</keyword>
<keyword evidence="2 8" id="KW-1277">Toxin-antitoxin system</keyword>
<dbReference type="PANTHER" id="PTHR33653:SF1">
    <property type="entry name" value="RIBONUCLEASE VAPC2"/>
    <property type="match status" value="1"/>
</dbReference>
<dbReference type="InterPro" id="IPR050556">
    <property type="entry name" value="Type_II_TA_system_RNase"/>
</dbReference>
<evidence type="ECO:0000256" key="2">
    <source>
        <dbReference type="ARBA" id="ARBA00022649"/>
    </source>
</evidence>
<keyword evidence="8" id="KW-0800">Toxin</keyword>
<evidence type="ECO:0000313" key="10">
    <source>
        <dbReference type="EMBL" id="TKK64091.1"/>
    </source>
</evidence>
<evidence type="ECO:0000256" key="1">
    <source>
        <dbReference type="ARBA" id="ARBA00001946"/>
    </source>
</evidence>
<dbReference type="PANTHER" id="PTHR33653">
    <property type="entry name" value="RIBONUCLEASE VAPC2"/>
    <property type="match status" value="1"/>
</dbReference>
<evidence type="ECO:0000259" key="9">
    <source>
        <dbReference type="Pfam" id="PF01850"/>
    </source>
</evidence>
<reference evidence="10 11" key="1">
    <citation type="submission" date="2019-05" db="EMBL/GenBank/DDBJ databases">
        <title>Panacibacter sp. strain 17mud1-8 Genome sequencing and assembly.</title>
        <authorList>
            <person name="Chhetri G."/>
        </authorList>
    </citation>
    <scope>NUCLEOTIDE SEQUENCE [LARGE SCALE GENOMIC DNA]</scope>
    <source>
        <strain evidence="10 11">17mud1-8</strain>
    </source>
</reference>
<dbReference type="InterPro" id="IPR002716">
    <property type="entry name" value="PIN_dom"/>
</dbReference>
<keyword evidence="5 8" id="KW-0378">Hydrolase</keyword>
<comment type="cofactor">
    <cofactor evidence="1 8">
        <name>Mg(2+)</name>
        <dbReference type="ChEBI" id="CHEBI:18420"/>
    </cofactor>
</comment>